<evidence type="ECO:0000313" key="13">
    <source>
        <dbReference type="EMBL" id="TID19240.1"/>
    </source>
</evidence>
<keyword evidence="7" id="KW-0456">Lyase</keyword>
<sequence length="573" mass="63576">MSETISLGTYFFERVKQAGVHSIFGVPGDFNLALLDHIKEVDGLKWIGNANELNAGYEADGYARVNGFSCIVTTFGVGELSAVNAIAGAYAEHIPLIHVVGMPSVSATQKKLLLHHTLGDKKFDDFLNMSRPISGKSYAIQHLDSAPKHIDDLIETAILTKRPVYLGFPSNFYDEQVPKSLLTDYKLQLTPPVNDRLVEAEFIENVLKLVESSKQPIILVDACVSRHNATEEVLELAKLTKFPVFTTPMGKSSFGEDHEEFYGHYIGALSAPDVKEVVETSDCVISLGGLLSDYNTGSFSYSYSTRNVVEFHSNYCMFKSAIYDNISMKGALRSLITTLASSGLSFERKLSPPSSKDAYKSAQVCPPGILTQDYLWKRLSYFLKPKDILVAETGTSSFGILGTHLPNNAKAISQVLWGSIGFSLPAAVGAAFAAEDSRKFLSEDVRRTILFIGDGSIQLTVQAISDACRWNLKPYIFILNNNGYTIEKLIHGPYEGYNNIQPWRHQLLLDLFADQIEYKNYTVKTCSELNELFNCEKFQTPDKIRVIELFLEEFDAPESLKKQAALSEKINAA</sequence>
<feature type="domain" description="Thiamine pyrophosphate enzyme N-terminal TPP-binding" evidence="12">
    <location>
        <begin position="7"/>
        <end position="110"/>
    </location>
</feature>
<keyword evidence="3 8" id="KW-0479">Metal-binding</keyword>
<dbReference type="Pfam" id="PF02776">
    <property type="entry name" value="TPP_enzyme_N"/>
    <property type="match status" value="1"/>
</dbReference>
<dbReference type="Pfam" id="PF00205">
    <property type="entry name" value="TPP_enzyme_M"/>
    <property type="match status" value="1"/>
</dbReference>
<organism evidence="13 14">
    <name type="scientific">Pichia inconspicua</name>
    <dbReference type="NCBI Taxonomy" id="52247"/>
    <lineage>
        <taxon>Eukaryota</taxon>
        <taxon>Fungi</taxon>
        <taxon>Dikarya</taxon>
        <taxon>Ascomycota</taxon>
        <taxon>Saccharomycotina</taxon>
        <taxon>Pichiomycetes</taxon>
        <taxon>Pichiales</taxon>
        <taxon>Pichiaceae</taxon>
        <taxon>Pichia</taxon>
    </lineage>
</organism>
<dbReference type="InterPro" id="IPR029061">
    <property type="entry name" value="THDP-binding"/>
</dbReference>
<dbReference type="FunFam" id="3.40.50.970:FF:000024">
    <property type="entry name" value="Pyruvate decarboxylase isozyme"/>
    <property type="match status" value="1"/>
</dbReference>
<dbReference type="InterPro" id="IPR047214">
    <property type="entry name" value="TPP_PDC_IPDC"/>
</dbReference>
<feature type="domain" description="Thiamine pyrophosphate enzyme central" evidence="10">
    <location>
        <begin position="203"/>
        <end position="337"/>
    </location>
</feature>
<evidence type="ECO:0000256" key="8">
    <source>
        <dbReference type="PIRSR" id="PIRSR036565-2"/>
    </source>
</evidence>
<gene>
    <name evidence="13" type="ORF">CANINC_003811</name>
</gene>
<feature type="binding site" evidence="8">
    <location>
        <position position="454"/>
    </location>
    <ligand>
        <name>Mg(2+)</name>
        <dbReference type="ChEBI" id="CHEBI:18420"/>
    </ligand>
</feature>
<proteinExistence type="inferred from homology"/>
<dbReference type="Gene3D" id="3.40.50.970">
    <property type="match status" value="2"/>
</dbReference>
<dbReference type="InterPro" id="IPR012001">
    <property type="entry name" value="Thiamin_PyroP_enz_TPP-bd_dom"/>
</dbReference>
<dbReference type="OrthoDB" id="3970464at2759"/>
<dbReference type="GO" id="GO:0000287">
    <property type="term" value="F:magnesium ion binding"/>
    <property type="evidence" value="ECO:0007669"/>
    <property type="project" value="InterPro"/>
</dbReference>
<evidence type="ECO:0000256" key="4">
    <source>
        <dbReference type="ARBA" id="ARBA00022793"/>
    </source>
</evidence>
<comment type="cofactor">
    <cofactor evidence="8">
        <name>Mg(2+)</name>
        <dbReference type="ChEBI" id="CHEBI:18420"/>
    </cofactor>
    <text evidence="8">Binds 1 Mg(2+) per subunit.</text>
</comment>
<feature type="binding site" evidence="8">
    <location>
        <position position="481"/>
    </location>
    <ligand>
        <name>Mg(2+)</name>
        <dbReference type="ChEBI" id="CHEBI:18420"/>
    </ligand>
</feature>
<keyword evidence="6 9" id="KW-0786">Thiamine pyrophosphate</keyword>
<dbReference type="Proteomes" id="UP000307173">
    <property type="component" value="Unassembled WGS sequence"/>
</dbReference>
<evidence type="ECO:0000256" key="3">
    <source>
        <dbReference type="ARBA" id="ARBA00022723"/>
    </source>
</evidence>
<evidence type="ECO:0000256" key="7">
    <source>
        <dbReference type="ARBA" id="ARBA00023239"/>
    </source>
</evidence>
<feature type="binding site" evidence="8">
    <location>
        <position position="483"/>
    </location>
    <ligand>
        <name>Mg(2+)</name>
        <dbReference type="ChEBI" id="CHEBI:18420"/>
    </ligand>
</feature>
<keyword evidence="5 8" id="KW-0460">Magnesium</keyword>
<dbReference type="GO" id="GO:0004737">
    <property type="term" value="F:pyruvate decarboxylase activity"/>
    <property type="evidence" value="ECO:0007669"/>
    <property type="project" value="TreeGrafter"/>
</dbReference>
<dbReference type="InterPro" id="IPR047213">
    <property type="entry name" value="TPP_PYR_PDC_IPDC-like"/>
</dbReference>
<evidence type="ECO:0000256" key="1">
    <source>
        <dbReference type="ARBA" id="ARBA00001964"/>
    </source>
</evidence>
<evidence type="ECO:0000256" key="6">
    <source>
        <dbReference type="ARBA" id="ARBA00023052"/>
    </source>
</evidence>
<dbReference type="STRING" id="52247.A0A4T0WXU8"/>
<dbReference type="PANTHER" id="PTHR43452">
    <property type="entry name" value="PYRUVATE DECARBOXYLASE"/>
    <property type="match status" value="1"/>
</dbReference>
<evidence type="ECO:0000256" key="5">
    <source>
        <dbReference type="ARBA" id="ARBA00022842"/>
    </source>
</evidence>
<dbReference type="PIRSF" id="PIRSF036565">
    <property type="entry name" value="Pyruvt_ip_decrb"/>
    <property type="match status" value="1"/>
</dbReference>
<feature type="domain" description="Thiamine pyrophosphate enzyme TPP-binding" evidence="11">
    <location>
        <begin position="408"/>
        <end position="532"/>
    </location>
</feature>
<evidence type="ECO:0000313" key="14">
    <source>
        <dbReference type="Proteomes" id="UP000307173"/>
    </source>
</evidence>
<evidence type="ECO:0000256" key="9">
    <source>
        <dbReference type="RuleBase" id="RU362132"/>
    </source>
</evidence>
<dbReference type="GO" id="GO:0000949">
    <property type="term" value="P:aromatic amino acid family catabolic process to alcohol via Ehrlich pathway"/>
    <property type="evidence" value="ECO:0007669"/>
    <property type="project" value="TreeGrafter"/>
</dbReference>
<keyword evidence="14" id="KW-1185">Reference proteome</keyword>
<comment type="caution">
    <text evidence="13">The sequence shown here is derived from an EMBL/GenBank/DDBJ whole genome shotgun (WGS) entry which is preliminary data.</text>
</comment>
<reference evidence="13 14" key="1">
    <citation type="journal article" date="2019" name="Front. Genet.">
        <title>Whole-Genome Sequencing of the Opportunistic Yeast Pathogen Candida inconspicua Uncovers Its Hybrid Origin.</title>
        <authorList>
            <person name="Mixao V."/>
            <person name="Hansen A.P."/>
            <person name="Saus E."/>
            <person name="Boekhout T."/>
            <person name="Lass-Florl C."/>
            <person name="Gabaldon T."/>
        </authorList>
    </citation>
    <scope>NUCLEOTIDE SEQUENCE [LARGE SCALE GENOMIC DNA]</scope>
    <source>
        <strain evidence="13 14">CBS 180</strain>
    </source>
</reference>
<name>A0A4T0WXU8_9ASCO</name>
<dbReference type="Gene3D" id="3.40.50.1220">
    <property type="entry name" value="TPP-binding domain"/>
    <property type="match status" value="1"/>
</dbReference>
<dbReference type="PANTHER" id="PTHR43452:SF30">
    <property type="entry name" value="PYRUVATE DECARBOXYLASE ISOZYME 1-RELATED"/>
    <property type="match status" value="1"/>
</dbReference>
<dbReference type="CDD" id="cd02005">
    <property type="entry name" value="TPP_PDC_IPDC"/>
    <property type="match status" value="1"/>
</dbReference>
<dbReference type="EMBL" id="SELW01000599">
    <property type="protein sequence ID" value="TID19240.1"/>
    <property type="molecule type" value="Genomic_DNA"/>
</dbReference>
<evidence type="ECO:0000259" key="12">
    <source>
        <dbReference type="Pfam" id="PF02776"/>
    </source>
</evidence>
<dbReference type="SUPFAM" id="SSF52518">
    <property type="entry name" value="Thiamin diphosphate-binding fold (THDP-binding)"/>
    <property type="match status" value="2"/>
</dbReference>
<comment type="cofactor">
    <cofactor evidence="1">
        <name>thiamine diphosphate</name>
        <dbReference type="ChEBI" id="CHEBI:58937"/>
    </cofactor>
</comment>
<dbReference type="GO" id="GO:0005634">
    <property type="term" value="C:nucleus"/>
    <property type="evidence" value="ECO:0007669"/>
    <property type="project" value="TreeGrafter"/>
</dbReference>
<dbReference type="CDD" id="cd07038">
    <property type="entry name" value="TPP_PYR_PDC_IPDC_like"/>
    <property type="match status" value="1"/>
</dbReference>
<dbReference type="InterPro" id="IPR012110">
    <property type="entry name" value="PDC/IPDC-like"/>
</dbReference>
<evidence type="ECO:0000259" key="11">
    <source>
        <dbReference type="Pfam" id="PF02775"/>
    </source>
</evidence>
<dbReference type="FunFam" id="3.40.50.970:FF:000019">
    <property type="entry name" value="Pyruvate decarboxylase isozyme"/>
    <property type="match status" value="1"/>
</dbReference>
<evidence type="ECO:0008006" key="15">
    <source>
        <dbReference type="Google" id="ProtNLM"/>
    </source>
</evidence>
<protein>
    <recommendedName>
        <fullName evidence="15">Pyruvate decarboxylase</fullName>
    </recommendedName>
</protein>
<dbReference type="SUPFAM" id="SSF52467">
    <property type="entry name" value="DHS-like NAD/FAD-binding domain"/>
    <property type="match status" value="1"/>
</dbReference>
<keyword evidence="4" id="KW-0210">Decarboxylase</keyword>
<dbReference type="GO" id="GO:0005829">
    <property type="term" value="C:cytosol"/>
    <property type="evidence" value="ECO:0007669"/>
    <property type="project" value="TreeGrafter"/>
</dbReference>
<dbReference type="AlphaFoldDB" id="A0A4T0WXU8"/>
<dbReference type="GO" id="GO:0030976">
    <property type="term" value="F:thiamine pyrophosphate binding"/>
    <property type="evidence" value="ECO:0007669"/>
    <property type="project" value="InterPro"/>
</dbReference>
<dbReference type="InterPro" id="IPR029035">
    <property type="entry name" value="DHS-like_NAD/FAD-binding_dom"/>
</dbReference>
<evidence type="ECO:0000259" key="10">
    <source>
        <dbReference type="Pfam" id="PF00205"/>
    </source>
</evidence>
<comment type="similarity">
    <text evidence="2 9">Belongs to the TPP enzyme family.</text>
</comment>
<accession>A0A4T0WXU8</accession>
<dbReference type="InterPro" id="IPR012000">
    <property type="entry name" value="Thiamin_PyroP_enz_cen_dom"/>
</dbReference>
<dbReference type="Pfam" id="PF02775">
    <property type="entry name" value="TPP_enzyme_C"/>
    <property type="match status" value="1"/>
</dbReference>
<dbReference type="InterPro" id="IPR011766">
    <property type="entry name" value="TPP_enzyme_TPP-bd"/>
</dbReference>
<evidence type="ECO:0000256" key="2">
    <source>
        <dbReference type="ARBA" id="ARBA00007812"/>
    </source>
</evidence>